<proteinExistence type="inferred from homology"/>
<dbReference type="SUPFAM" id="SSF53335">
    <property type="entry name" value="S-adenosyl-L-methionine-dependent methyltransferases"/>
    <property type="match status" value="1"/>
</dbReference>
<evidence type="ECO:0000313" key="5">
    <source>
        <dbReference type="EMBL" id="PAA56917.1"/>
    </source>
</evidence>
<keyword evidence="3" id="KW-0949">S-adenosyl-L-methionine</keyword>
<comment type="caution">
    <text evidence="5">The sequence shown here is derived from an EMBL/GenBank/DDBJ whole genome shotgun (WGS) entry which is preliminary data.</text>
</comment>
<keyword evidence="2" id="KW-0808">Transferase</keyword>
<keyword evidence="1" id="KW-0489">Methyltransferase</keyword>
<dbReference type="GO" id="GO:0008757">
    <property type="term" value="F:S-adenosylmethionine-dependent methyltransferase activity"/>
    <property type="evidence" value="ECO:0007669"/>
    <property type="project" value="TreeGrafter"/>
</dbReference>
<evidence type="ECO:0000256" key="1">
    <source>
        <dbReference type="ARBA" id="ARBA00022603"/>
    </source>
</evidence>
<dbReference type="Proteomes" id="UP000215902">
    <property type="component" value="Unassembled WGS sequence"/>
</dbReference>
<dbReference type="STRING" id="282301.A0A267E7S1"/>
<dbReference type="EMBL" id="NIVC01002558">
    <property type="protein sequence ID" value="PAA56917.1"/>
    <property type="molecule type" value="Genomic_DNA"/>
</dbReference>
<sequence length="225" mass="24799">KSTEDMYKSHTKDPVAKYIVNNSLRLNDVQKSLINETMKLSYAVMLGSADSLQLLANMCKMIRAKKTLDIGMFTGYSALTIAQVLPPDGRVVTCDVSNQHEALAREHWRRAGVESRIDFRVGPAVNSLRRLLSDNAGEAGSYDFAFIDADKEGYADYYELCLRLVRPGGFIAFDNVLWGGAVLNEADQSSSTTALRQICQKLHADERVDVSILNSGDGVALAFVK</sequence>
<keyword evidence="6" id="KW-1185">Reference proteome</keyword>
<dbReference type="CDD" id="cd02440">
    <property type="entry name" value="AdoMet_MTases"/>
    <property type="match status" value="1"/>
</dbReference>
<dbReference type="PANTHER" id="PTHR10509:SF93">
    <property type="entry name" value="CATECHOL O-METHYLTRANSFERASE DOMAIN-CONTAINING PROTEIN 1"/>
    <property type="match status" value="1"/>
</dbReference>
<organism evidence="5 6">
    <name type="scientific">Macrostomum lignano</name>
    <dbReference type="NCBI Taxonomy" id="282301"/>
    <lineage>
        <taxon>Eukaryota</taxon>
        <taxon>Metazoa</taxon>
        <taxon>Spiralia</taxon>
        <taxon>Lophotrochozoa</taxon>
        <taxon>Platyhelminthes</taxon>
        <taxon>Rhabditophora</taxon>
        <taxon>Macrostomorpha</taxon>
        <taxon>Macrostomida</taxon>
        <taxon>Macrostomidae</taxon>
        <taxon>Macrostomum</taxon>
    </lineage>
</organism>
<feature type="non-terminal residue" evidence="5">
    <location>
        <position position="1"/>
    </location>
</feature>
<protein>
    <submittedName>
        <fullName evidence="5">Uncharacterized protein</fullName>
    </submittedName>
</protein>
<dbReference type="AlphaFoldDB" id="A0A267E7S1"/>
<dbReference type="Pfam" id="PF01596">
    <property type="entry name" value="Methyltransf_3"/>
    <property type="match status" value="1"/>
</dbReference>
<evidence type="ECO:0000313" key="6">
    <source>
        <dbReference type="Proteomes" id="UP000215902"/>
    </source>
</evidence>
<dbReference type="GO" id="GO:0032259">
    <property type="term" value="P:methylation"/>
    <property type="evidence" value="ECO:0007669"/>
    <property type="project" value="UniProtKB-KW"/>
</dbReference>
<name>A0A267E7S1_9PLAT</name>
<dbReference type="Gene3D" id="3.40.50.150">
    <property type="entry name" value="Vaccinia Virus protein VP39"/>
    <property type="match status" value="1"/>
</dbReference>
<gene>
    <name evidence="5" type="ORF">BOX15_Mlig005588g2</name>
</gene>
<dbReference type="PANTHER" id="PTHR10509">
    <property type="entry name" value="O-METHYLTRANSFERASE-RELATED"/>
    <property type="match status" value="1"/>
</dbReference>
<evidence type="ECO:0000256" key="2">
    <source>
        <dbReference type="ARBA" id="ARBA00022679"/>
    </source>
</evidence>
<dbReference type="InterPro" id="IPR002935">
    <property type="entry name" value="SAM_O-MeTrfase"/>
</dbReference>
<dbReference type="GO" id="GO:0008171">
    <property type="term" value="F:O-methyltransferase activity"/>
    <property type="evidence" value="ECO:0007669"/>
    <property type="project" value="InterPro"/>
</dbReference>
<dbReference type="InterPro" id="IPR050362">
    <property type="entry name" value="Cation-dep_OMT"/>
</dbReference>
<dbReference type="OrthoDB" id="10251242at2759"/>
<dbReference type="InterPro" id="IPR029063">
    <property type="entry name" value="SAM-dependent_MTases_sf"/>
</dbReference>
<accession>A0A267E7S1</accession>
<evidence type="ECO:0000256" key="4">
    <source>
        <dbReference type="ARBA" id="ARBA00023453"/>
    </source>
</evidence>
<comment type="similarity">
    <text evidence="4">Belongs to the class I-like SAM-binding methyltransferase superfamily. Cation-dependent O-methyltransferase family.</text>
</comment>
<reference evidence="5 6" key="1">
    <citation type="submission" date="2017-06" db="EMBL/GenBank/DDBJ databases">
        <title>A platform for efficient transgenesis in Macrostomum lignano, a flatworm model organism for stem cell research.</title>
        <authorList>
            <person name="Berezikov E."/>
        </authorList>
    </citation>
    <scope>NUCLEOTIDE SEQUENCE [LARGE SCALE GENOMIC DNA]</scope>
    <source>
        <strain evidence="5">DV1</strain>
        <tissue evidence="5">Whole organism</tissue>
    </source>
</reference>
<dbReference type="PROSITE" id="PS51682">
    <property type="entry name" value="SAM_OMT_I"/>
    <property type="match status" value="1"/>
</dbReference>
<evidence type="ECO:0000256" key="3">
    <source>
        <dbReference type="ARBA" id="ARBA00022691"/>
    </source>
</evidence>